<dbReference type="Pfam" id="PF20539">
    <property type="entry name" value="DUF6754"/>
    <property type="match status" value="1"/>
</dbReference>
<evidence type="ECO:0000256" key="1">
    <source>
        <dbReference type="SAM" id="Phobius"/>
    </source>
</evidence>
<reference evidence="3" key="1">
    <citation type="journal article" date="2020" name="mSystems">
        <title>Genome- and Community-Level Interaction Insights into Carbon Utilization and Element Cycling Functions of Hydrothermarchaeota in Hydrothermal Sediment.</title>
        <authorList>
            <person name="Zhou Z."/>
            <person name="Liu Y."/>
            <person name="Xu W."/>
            <person name="Pan J."/>
            <person name="Luo Z.H."/>
            <person name="Li M."/>
        </authorList>
    </citation>
    <scope>NUCLEOTIDE SEQUENCE [LARGE SCALE GENOMIC DNA]</scope>
    <source>
        <strain evidence="3">SpSt-876</strain>
    </source>
</reference>
<dbReference type="InterPro" id="IPR003961">
    <property type="entry name" value="FN3_dom"/>
</dbReference>
<sequence length="443" mass="49197">MRLELWTKKIGTINKAGIRRKGQGISKKILVRLRRIHYLLIPALLAINFRVFGQIPDTLFREREMAVVAPAPPTEVKAYDTRNDAGKSITIEWKLSATDVGDVAVLKGYEIYRSERPDSGFENIGFVLCGKTSYDDNSTQDGKKYYYYVRAVSPTGFADSEITGPVTSKAQWFNTDRTNILILAVLFGFLIIWYIERAKKGEKLFIRKITGLDAIDDAVGRATEMGRPILFSFGLGVITDIVTIAALSILGKIAKKSAEYQTTLLVPNYDPIVMTAAQETVKQAYMEAGRPDLYNESNIPYLTTDQFGYAAGVDGIMVREKPGAVFWQGYFFAESLILAETGHTIGAIQIAGTTAITQLPFFIAACDYTLIGEEMYAASCYLKPDPQMLGSLKGEDFAKVVTIGIIVIAAVIGTLAHFKVYTFDKIFEFLIDLFGPMRMIFGR</sequence>
<organism evidence="3">
    <name type="scientific">candidate division WOR-3 bacterium</name>
    <dbReference type="NCBI Taxonomy" id="2052148"/>
    <lineage>
        <taxon>Bacteria</taxon>
        <taxon>Bacteria division WOR-3</taxon>
    </lineage>
</organism>
<evidence type="ECO:0000259" key="2">
    <source>
        <dbReference type="PROSITE" id="PS50853"/>
    </source>
</evidence>
<protein>
    <submittedName>
        <fullName evidence="3">Fibronectin type III domain-containing protein</fullName>
    </submittedName>
</protein>
<name>A0A7C6EBQ3_UNCW3</name>
<feature type="domain" description="Fibronectin type-III" evidence="2">
    <location>
        <begin position="72"/>
        <end position="178"/>
    </location>
</feature>
<proteinExistence type="predicted"/>
<dbReference type="InterPro" id="IPR046642">
    <property type="entry name" value="DUF6754"/>
</dbReference>
<evidence type="ECO:0000313" key="3">
    <source>
        <dbReference type="EMBL" id="HHS51439.1"/>
    </source>
</evidence>
<dbReference type="CDD" id="cd00063">
    <property type="entry name" value="FN3"/>
    <property type="match status" value="1"/>
</dbReference>
<gene>
    <name evidence="3" type="ORF">ENW73_01035</name>
</gene>
<feature type="transmembrane region" description="Helical" evidence="1">
    <location>
        <begin position="397"/>
        <end position="418"/>
    </location>
</feature>
<feature type="transmembrane region" description="Helical" evidence="1">
    <location>
        <begin position="178"/>
        <end position="195"/>
    </location>
</feature>
<keyword evidence="1" id="KW-1133">Transmembrane helix</keyword>
<feature type="transmembrane region" description="Helical" evidence="1">
    <location>
        <begin position="229"/>
        <end position="250"/>
    </location>
</feature>
<keyword evidence="1" id="KW-0812">Transmembrane</keyword>
<dbReference type="Gene3D" id="2.60.40.10">
    <property type="entry name" value="Immunoglobulins"/>
    <property type="match status" value="1"/>
</dbReference>
<dbReference type="PROSITE" id="PS50853">
    <property type="entry name" value="FN3"/>
    <property type="match status" value="1"/>
</dbReference>
<dbReference type="SUPFAM" id="SSF49265">
    <property type="entry name" value="Fibronectin type III"/>
    <property type="match status" value="1"/>
</dbReference>
<dbReference type="InterPro" id="IPR036116">
    <property type="entry name" value="FN3_sf"/>
</dbReference>
<dbReference type="InterPro" id="IPR013783">
    <property type="entry name" value="Ig-like_fold"/>
</dbReference>
<comment type="caution">
    <text evidence="3">The sequence shown here is derived from an EMBL/GenBank/DDBJ whole genome shotgun (WGS) entry which is preliminary data.</text>
</comment>
<dbReference type="EMBL" id="DTLI01000025">
    <property type="protein sequence ID" value="HHS51439.1"/>
    <property type="molecule type" value="Genomic_DNA"/>
</dbReference>
<dbReference type="AlphaFoldDB" id="A0A7C6EBQ3"/>
<keyword evidence="1" id="KW-0472">Membrane</keyword>
<accession>A0A7C6EBQ3</accession>